<evidence type="ECO:0000256" key="8">
    <source>
        <dbReference type="ARBA" id="ARBA00022801"/>
    </source>
</evidence>
<dbReference type="SMART" id="SM01038">
    <property type="entry name" value="Bgal_small_N"/>
    <property type="match status" value="1"/>
</dbReference>
<dbReference type="EMBL" id="JAOTPL010000003">
    <property type="protein sequence ID" value="MCU7693538.1"/>
    <property type="molecule type" value="Genomic_DNA"/>
</dbReference>
<dbReference type="InterPro" id="IPR006103">
    <property type="entry name" value="Glyco_hydro_2_cat"/>
</dbReference>
<dbReference type="FunFam" id="3.20.20.80:FF:000018">
    <property type="entry name" value="Beta-galactosidase"/>
    <property type="match status" value="1"/>
</dbReference>
<dbReference type="SUPFAM" id="SSF51445">
    <property type="entry name" value="(Trans)glycosidases"/>
    <property type="match status" value="1"/>
</dbReference>
<dbReference type="Pfam" id="PF02836">
    <property type="entry name" value="Glyco_hydro_2_C"/>
    <property type="match status" value="1"/>
</dbReference>
<keyword evidence="8 12" id="KW-0378">Hydrolase</keyword>
<keyword evidence="10 12" id="KW-0326">Glycosidase</keyword>
<organism evidence="14 15">
    <name type="scientific">Haoranjiania flava</name>
    <dbReference type="NCBI Taxonomy" id="1856322"/>
    <lineage>
        <taxon>Bacteria</taxon>
        <taxon>Pseudomonadati</taxon>
        <taxon>Bacteroidota</taxon>
        <taxon>Chitinophagia</taxon>
        <taxon>Chitinophagales</taxon>
        <taxon>Chitinophagaceae</taxon>
        <taxon>Haoranjiania</taxon>
    </lineage>
</organism>
<dbReference type="InterPro" id="IPR023230">
    <property type="entry name" value="Glyco_hydro_2_CS"/>
</dbReference>
<accession>A0AAE3LJE9</accession>
<evidence type="ECO:0000256" key="5">
    <source>
        <dbReference type="ARBA" id="ARBA00011245"/>
    </source>
</evidence>
<dbReference type="AlphaFoldDB" id="A0AAE3LJE9"/>
<keyword evidence="9" id="KW-0106">Calcium</keyword>
<dbReference type="Gene3D" id="2.60.40.10">
    <property type="entry name" value="Immunoglobulins"/>
    <property type="match status" value="2"/>
</dbReference>
<dbReference type="InterPro" id="IPR036156">
    <property type="entry name" value="Beta-gal/glucu_dom_sf"/>
</dbReference>
<dbReference type="PANTHER" id="PTHR46323:SF2">
    <property type="entry name" value="BETA-GALACTOSIDASE"/>
    <property type="match status" value="1"/>
</dbReference>
<proteinExistence type="inferred from homology"/>
<comment type="similarity">
    <text evidence="4 12">Belongs to the glycosyl hydrolase 2 family.</text>
</comment>
<gene>
    <name evidence="14" type="ORF">OD355_03305</name>
</gene>
<dbReference type="RefSeq" id="WP_263037026.1">
    <property type="nucleotide sequence ID" value="NZ_JAOTPL010000003.1"/>
</dbReference>
<dbReference type="GO" id="GO:0030246">
    <property type="term" value="F:carbohydrate binding"/>
    <property type="evidence" value="ECO:0007669"/>
    <property type="project" value="InterPro"/>
</dbReference>
<dbReference type="InterPro" id="IPR006101">
    <property type="entry name" value="Glyco_hydro_2"/>
</dbReference>
<dbReference type="GO" id="GO:0004565">
    <property type="term" value="F:beta-galactosidase activity"/>
    <property type="evidence" value="ECO:0007669"/>
    <property type="project" value="UniProtKB-EC"/>
</dbReference>
<dbReference type="InterPro" id="IPR050347">
    <property type="entry name" value="Bact_Beta-galactosidase"/>
</dbReference>
<dbReference type="InterPro" id="IPR017853">
    <property type="entry name" value="GH"/>
</dbReference>
<dbReference type="PANTHER" id="PTHR46323">
    <property type="entry name" value="BETA-GALACTOSIDASE"/>
    <property type="match status" value="1"/>
</dbReference>
<keyword evidence="15" id="KW-1185">Reference proteome</keyword>
<dbReference type="Gene3D" id="2.70.98.10">
    <property type="match status" value="1"/>
</dbReference>
<evidence type="ECO:0000256" key="1">
    <source>
        <dbReference type="ARBA" id="ARBA00001412"/>
    </source>
</evidence>
<evidence type="ECO:0000259" key="13">
    <source>
        <dbReference type="SMART" id="SM01038"/>
    </source>
</evidence>
<dbReference type="InterPro" id="IPR008979">
    <property type="entry name" value="Galactose-bd-like_sf"/>
</dbReference>
<dbReference type="Gene3D" id="3.20.20.80">
    <property type="entry name" value="Glycosidases"/>
    <property type="match status" value="1"/>
</dbReference>
<dbReference type="InterPro" id="IPR006104">
    <property type="entry name" value="Glyco_hydro_2_N"/>
</dbReference>
<dbReference type="InterPro" id="IPR014718">
    <property type="entry name" value="GH-type_carb-bd"/>
</dbReference>
<dbReference type="Pfam" id="PF16353">
    <property type="entry name" value="LacZ_4"/>
    <property type="match status" value="1"/>
</dbReference>
<dbReference type="EC" id="3.2.1.23" evidence="6 12"/>
<dbReference type="Pfam" id="PF00703">
    <property type="entry name" value="Glyco_hydro_2"/>
    <property type="match status" value="1"/>
</dbReference>
<dbReference type="SUPFAM" id="SSF49785">
    <property type="entry name" value="Galactose-binding domain-like"/>
    <property type="match status" value="1"/>
</dbReference>
<comment type="catalytic activity">
    <reaction evidence="1 12">
        <text>Hydrolysis of terminal non-reducing beta-D-galactose residues in beta-D-galactosides.</text>
        <dbReference type="EC" id="3.2.1.23"/>
    </reaction>
</comment>
<evidence type="ECO:0000313" key="14">
    <source>
        <dbReference type="EMBL" id="MCU7693538.1"/>
    </source>
</evidence>
<evidence type="ECO:0000256" key="2">
    <source>
        <dbReference type="ARBA" id="ARBA00001913"/>
    </source>
</evidence>
<dbReference type="InterPro" id="IPR011013">
    <property type="entry name" value="Gal_mutarotase_sf_dom"/>
</dbReference>
<evidence type="ECO:0000256" key="11">
    <source>
        <dbReference type="ARBA" id="ARBA00032230"/>
    </source>
</evidence>
<comment type="caution">
    <text evidence="14">The sequence shown here is derived from an EMBL/GenBank/DDBJ whole genome shotgun (WGS) entry which is preliminary data.</text>
</comment>
<dbReference type="Proteomes" id="UP001209317">
    <property type="component" value="Unassembled WGS sequence"/>
</dbReference>
<dbReference type="GO" id="GO:0005990">
    <property type="term" value="P:lactose catabolic process"/>
    <property type="evidence" value="ECO:0007669"/>
    <property type="project" value="TreeGrafter"/>
</dbReference>
<dbReference type="PROSITE" id="PS00719">
    <property type="entry name" value="GLYCOSYL_HYDROL_F2_1"/>
    <property type="match status" value="1"/>
</dbReference>
<evidence type="ECO:0000256" key="3">
    <source>
        <dbReference type="ARBA" id="ARBA00001959"/>
    </source>
</evidence>
<evidence type="ECO:0000256" key="9">
    <source>
        <dbReference type="ARBA" id="ARBA00022837"/>
    </source>
</evidence>
<evidence type="ECO:0000256" key="10">
    <source>
        <dbReference type="ARBA" id="ARBA00023295"/>
    </source>
</evidence>
<sequence length="1041" mass="119755">MKKLNIIIWLSILTQLVYAQEKPKEWENALVNQVNRLPMHAFFKPYAAKEAAMKRLQENSRELLLNGTWNFHYAKNPASRPAEFYKKDFKMEAWSKIIVPGSWELQGFDAPIYTDVSYPFPPNPPHVPKDYNPVGSYKRTFTVPADWKGMDVILRFSGVESAFYCWVNGAYVGYSEDSRLPADFDISKHLRPGLNDVSVEVYRYSDGSYLEGQDYWKFSGIERNVALIARPKTRVEDFGLKAELNNGYKDGLFKLAIKMKKGPSFEGSSVKVEVSDGDELIYTNTRQLKGKADMAFDMESSFSNVKSWTAESPHLYTLTVSTLDKNARVTEAFSHRFGFRSIEMKNGLFLINGVPVKIKGVNRHEFNPLTGRSITKESMIQDIKLMKQFNINAVRCSHYPNIEDWYELCDEYGLYLVDEANLESHGMESTKMETLANHPDWIVPFQERVERMAVRDRNYTSVVTWSLGNESGYGKHFETLYHWLKKYDSSRPVQYEGARRTGISDIYCPMYARVYHLREHVNQRQPKPLILCEYAHAMGNSVGNLNDYWDLIWKYDQLQGGFIWDWVDQTFLIKDEKNNDIWAYGGDMGYVGVPNDSNFCANGLVSANRSLHPHIWEVKKVYQPVHFEPVSLSDRKIRVTNRFDFSSLDDYDFEWQIKADGEVLRKKPFSIKGLKAHQSREVILDLPSLTPAPGREYFLHINAYYKGNHPLIPAGHLQAYEQFLLPVEKLLMARKPAQGPLNVRDHKERIVISGNSFEVAFSKKNGQLFSMKQGGNELLKEGLVPNFWRPLTDNDVSNGLQQRCATWRDATQDMTLERITHAKSGNQMLVNVVYDLAKQDAKVHMDFSIDAQGVIDVNYKLLTGSKPLPEIPKVGMHMVLKGEYDQMQWFGRGPHENYWDRKSSALVDLYKSDVWSQFHPYVRPQETGNKSDVRWFKLANARGEGILVKGKQPLNISAWNFPMSELMYVPFKIQRKHGGSIQKQDMVWLNIDYLQMGVGGDNTWGAQTHPEYTITPVDMTYGFTIIPFGKGISAADLNKKF</sequence>
<dbReference type="PRINTS" id="PR00132">
    <property type="entry name" value="GLHYDRLASE2"/>
</dbReference>
<comment type="subunit">
    <text evidence="5">Monomer.</text>
</comment>
<comment type="cofactor">
    <cofactor evidence="2">
        <name>Ca(2+)</name>
        <dbReference type="ChEBI" id="CHEBI:29108"/>
    </cofactor>
</comment>
<dbReference type="InterPro" id="IPR013783">
    <property type="entry name" value="Ig-like_fold"/>
</dbReference>
<dbReference type="SUPFAM" id="SSF49303">
    <property type="entry name" value="beta-Galactosidase/glucuronidase domain"/>
    <property type="match status" value="2"/>
</dbReference>
<dbReference type="InterPro" id="IPR006102">
    <property type="entry name" value="Ig-like_GH2"/>
</dbReference>
<evidence type="ECO:0000256" key="4">
    <source>
        <dbReference type="ARBA" id="ARBA00007401"/>
    </source>
</evidence>
<evidence type="ECO:0000256" key="7">
    <source>
        <dbReference type="ARBA" id="ARBA00013303"/>
    </source>
</evidence>
<dbReference type="GO" id="GO:0009341">
    <property type="term" value="C:beta-galactosidase complex"/>
    <property type="evidence" value="ECO:0007669"/>
    <property type="project" value="InterPro"/>
</dbReference>
<dbReference type="InterPro" id="IPR032312">
    <property type="entry name" value="LacZ_4"/>
</dbReference>
<evidence type="ECO:0000256" key="12">
    <source>
        <dbReference type="RuleBase" id="RU361154"/>
    </source>
</evidence>
<comment type="cofactor">
    <cofactor evidence="3">
        <name>Na(+)</name>
        <dbReference type="ChEBI" id="CHEBI:29101"/>
    </cofactor>
</comment>
<evidence type="ECO:0000256" key="6">
    <source>
        <dbReference type="ARBA" id="ARBA00012756"/>
    </source>
</evidence>
<evidence type="ECO:0000313" key="15">
    <source>
        <dbReference type="Proteomes" id="UP001209317"/>
    </source>
</evidence>
<feature type="domain" description="Beta galactosidase small chain/" evidence="13">
    <location>
        <begin position="751"/>
        <end position="1026"/>
    </location>
</feature>
<dbReference type="SUPFAM" id="SSF74650">
    <property type="entry name" value="Galactose mutarotase-like"/>
    <property type="match status" value="1"/>
</dbReference>
<protein>
    <recommendedName>
        <fullName evidence="7 12">Beta-galactosidase</fullName>
        <ecNumber evidence="6 12">3.2.1.23</ecNumber>
    </recommendedName>
    <alternativeName>
        <fullName evidence="11 12">Lactase</fullName>
    </alternativeName>
</protein>
<reference evidence="14" key="1">
    <citation type="submission" date="2022-10" db="EMBL/GenBank/DDBJ databases">
        <authorList>
            <person name="Kim H.S."/>
            <person name="Kim J.-S."/>
            <person name="Suh M.K."/>
            <person name="Eom M.K."/>
            <person name="Lee J.-S."/>
        </authorList>
    </citation>
    <scope>NUCLEOTIDE SEQUENCE</scope>
    <source>
        <strain evidence="14">LIP-5</strain>
    </source>
</reference>
<dbReference type="Gene3D" id="2.60.120.260">
    <property type="entry name" value="Galactose-binding domain-like"/>
    <property type="match status" value="1"/>
</dbReference>
<dbReference type="Pfam" id="PF02929">
    <property type="entry name" value="Bgal_small_N"/>
    <property type="match status" value="1"/>
</dbReference>
<dbReference type="InterPro" id="IPR004199">
    <property type="entry name" value="B-gal_small/dom_5"/>
</dbReference>
<name>A0AAE3LJE9_9BACT</name>
<dbReference type="Pfam" id="PF02837">
    <property type="entry name" value="Glyco_hydro_2_N"/>
    <property type="match status" value="1"/>
</dbReference>